<evidence type="ECO:0000256" key="1">
    <source>
        <dbReference type="ARBA" id="ARBA00023015"/>
    </source>
</evidence>
<feature type="domain" description="Zn(2)-C6 fungal-type" evidence="6">
    <location>
        <begin position="20"/>
        <end position="50"/>
    </location>
</feature>
<sequence>MADRVLNRDTRRFHRKSRNGCMQCKQRHVKCDELKPSCGNCQQTNRVCSFLRMLPSIPTSLATNTGISGTGGSYSSSRHNSISPVIYSKSGPPTPSSAVSSSLASPSCTNVTVTATAPATVTESIPPPVDIDAKLFSQYNSTPTREFNLADLSMMHNWSTETSFTLSPTPEVQQVWARTIVQIALQHRFLLHGILATSALHVAYTRPSSTKEYRELVDYAAQHQTIAVSLFQRALVSPTAGGQREALFVLSVLISVIAIATLRDEISDAMEIDIITTRASGAAIMDFKWIHLSRGILVLCQENLDELARGSVGLLMRNDVVLEHGKWKDKDLADDLRNLQRLWHGDEPLTSIEGLEEEISKADREAFDEAYVALISTRSNVTEYMHALQPESNTTKESQLLQGGTTKSSKPSVDSRVTAEVFVWLIRIPLEYIELLERQHPIALIILAHYAALLGKECATWWSEKSAYMIIRRVWVVLDERLRKWIESPMADVRRANG</sequence>
<evidence type="ECO:0000259" key="6">
    <source>
        <dbReference type="PROSITE" id="PS50048"/>
    </source>
</evidence>
<dbReference type="GO" id="GO:0003677">
    <property type="term" value="F:DNA binding"/>
    <property type="evidence" value="ECO:0007669"/>
    <property type="project" value="UniProtKB-KW"/>
</dbReference>
<dbReference type="SMART" id="SM00066">
    <property type="entry name" value="GAL4"/>
    <property type="match status" value="1"/>
</dbReference>
<comment type="caution">
    <text evidence="7">The sequence shown here is derived from an EMBL/GenBank/DDBJ whole genome shotgun (WGS) entry which is preliminary data.</text>
</comment>
<keyword evidence="4" id="KW-0539">Nucleus</keyword>
<evidence type="ECO:0000256" key="5">
    <source>
        <dbReference type="SAM" id="MobiDB-lite"/>
    </source>
</evidence>
<dbReference type="Pfam" id="PF00172">
    <property type="entry name" value="Zn_clus"/>
    <property type="match status" value="1"/>
</dbReference>
<dbReference type="InterPro" id="IPR053157">
    <property type="entry name" value="Sterol_Uptake_Regulator"/>
</dbReference>
<evidence type="ECO:0000256" key="3">
    <source>
        <dbReference type="ARBA" id="ARBA00023163"/>
    </source>
</evidence>
<dbReference type="SUPFAM" id="SSF57701">
    <property type="entry name" value="Zn2/Cys6 DNA-binding domain"/>
    <property type="match status" value="1"/>
</dbReference>
<dbReference type="EMBL" id="MIKG01000007">
    <property type="protein sequence ID" value="RAO68339.1"/>
    <property type="molecule type" value="Genomic_DNA"/>
</dbReference>
<dbReference type="Pfam" id="PF11951">
    <property type="entry name" value="Fungal_trans_2"/>
    <property type="match status" value="1"/>
</dbReference>
<evidence type="ECO:0000313" key="7">
    <source>
        <dbReference type="EMBL" id="RAO68339.1"/>
    </source>
</evidence>
<dbReference type="CDD" id="cd00067">
    <property type="entry name" value="GAL4"/>
    <property type="match status" value="1"/>
</dbReference>
<dbReference type="Proteomes" id="UP000249363">
    <property type="component" value="Unassembled WGS sequence"/>
</dbReference>
<dbReference type="PANTHER" id="PTHR47784">
    <property type="entry name" value="STEROL UPTAKE CONTROL PROTEIN 2"/>
    <property type="match status" value="1"/>
</dbReference>
<proteinExistence type="predicted"/>
<dbReference type="PANTHER" id="PTHR47784:SF5">
    <property type="entry name" value="STEROL UPTAKE CONTROL PROTEIN 2"/>
    <property type="match status" value="1"/>
</dbReference>
<evidence type="ECO:0000313" key="8">
    <source>
        <dbReference type="Proteomes" id="UP000249363"/>
    </source>
</evidence>
<accession>A0A364KXT2</accession>
<dbReference type="GO" id="GO:0008270">
    <property type="term" value="F:zinc ion binding"/>
    <property type="evidence" value="ECO:0007669"/>
    <property type="project" value="InterPro"/>
</dbReference>
<dbReference type="GeneID" id="63793567"/>
<dbReference type="InterPro" id="IPR001138">
    <property type="entry name" value="Zn2Cys6_DnaBD"/>
</dbReference>
<dbReference type="AlphaFoldDB" id="A0A364KXT2"/>
<gene>
    <name evidence="7" type="ORF">BHQ10_004351</name>
</gene>
<keyword evidence="2" id="KW-0238">DNA-binding</keyword>
<dbReference type="RefSeq" id="XP_040732855.1">
    <property type="nucleotide sequence ID" value="XM_040876708.1"/>
</dbReference>
<name>A0A364KXT2_TALAM</name>
<dbReference type="OrthoDB" id="5350673at2759"/>
<keyword evidence="1" id="KW-0805">Transcription regulation</keyword>
<reference evidence="7 8" key="1">
    <citation type="journal article" date="2017" name="Biotechnol. Biofuels">
        <title>Differential beta-glucosidase expression as a function of carbon source availability in Talaromyces amestolkiae: a genomic and proteomic approach.</title>
        <authorList>
            <person name="de Eugenio L.I."/>
            <person name="Mendez-Liter J.A."/>
            <person name="Nieto-Dominguez M."/>
            <person name="Alonso L."/>
            <person name="Gil-Munoz J."/>
            <person name="Barriuso J."/>
            <person name="Prieto A."/>
            <person name="Martinez M.J."/>
        </authorList>
    </citation>
    <scope>NUCLEOTIDE SEQUENCE [LARGE SCALE GENOMIC DNA]</scope>
    <source>
        <strain evidence="7 8">CIB</strain>
    </source>
</reference>
<keyword evidence="3" id="KW-0804">Transcription</keyword>
<protein>
    <recommendedName>
        <fullName evidence="6">Zn(2)-C6 fungal-type domain-containing protein</fullName>
    </recommendedName>
</protein>
<organism evidence="7 8">
    <name type="scientific">Talaromyces amestolkiae</name>
    <dbReference type="NCBI Taxonomy" id="1196081"/>
    <lineage>
        <taxon>Eukaryota</taxon>
        <taxon>Fungi</taxon>
        <taxon>Dikarya</taxon>
        <taxon>Ascomycota</taxon>
        <taxon>Pezizomycotina</taxon>
        <taxon>Eurotiomycetes</taxon>
        <taxon>Eurotiomycetidae</taxon>
        <taxon>Eurotiales</taxon>
        <taxon>Trichocomaceae</taxon>
        <taxon>Talaromyces</taxon>
        <taxon>Talaromyces sect. Talaromyces</taxon>
    </lineage>
</organism>
<dbReference type="Gene3D" id="4.10.240.10">
    <property type="entry name" value="Zn(2)-C6 fungal-type DNA-binding domain"/>
    <property type="match status" value="1"/>
</dbReference>
<dbReference type="STRING" id="1196081.A0A364KXT2"/>
<feature type="region of interest" description="Disordered" evidence="5">
    <location>
        <begin position="391"/>
        <end position="412"/>
    </location>
</feature>
<dbReference type="InterPro" id="IPR021858">
    <property type="entry name" value="Fun_TF"/>
</dbReference>
<evidence type="ECO:0000256" key="4">
    <source>
        <dbReference type="ARBA" id="ARBA00023242"/>
    </source>
</evidence>
<evidence type="ECO:0000256" key="2">
    <source>
        <dbReference type="ARBA" id="ARBA00023125"/>
    </source>
</evidence>
<dbReference type="InterPro" id="IPR036864">
    <property type="entry name" value="Zn2-C6_fun-type_DNA-bd_sf"/>
</dbReference>
<dbReference type="PROSITE" id="PS50048">
    <property type="entry name" value="ZN2_CY6_FUNGAL_2"/>
    <property type="match status" value="1"/>
</dbReference>
<dbReference type="GO" id="GO:0001228">
    <property type="term" value="F:DNA-binding transcription activator activity, RNA polymerase II-specific"/>
    <property type="evidence" value="ECO:0007669"/>
    <property type="project" value="TreeGrafter"/>
</dbReference>
<dbReference type="PROSITE" id="PS00463">
    <property type="entry name" value="ZN2_CY6_FUNGAL_1"/>
    <property type="match status" value="1"/>
</dbReference>
<keyword evidence="8" id="KW-1185">Reference proteome</keyword>